<evidence type="ECO:0000313" key="1">
    <source>
        <dbReference type="EMBL" id="GAA4020686.1"/>
    </source>
</evidence>
<dbReference type="RefSeq" id="WP_344762823.1">
    <property type="nucleotide sequence ID" value="NZ_BAAAZE010000008.1"/>
</dbReference>
<dbReference type="PANTHER" id="PTHR30037">
    <property type="entry name" value="DNA-3-METHYLADENINE GLYCOSYLASE 1"/>
    <property type="match status" value="1"/>
</dbReference>
<dbReference type="SUPFAM" id="SSF48150">
    <property type="entry name" value="DNA-glycosylase"/>
    <property type="match status" value="1"/>
</dbReference>
<sequence>MALGRCSWANPANPRYLVYHDEEWGVACHDELRLFEMLNLEGAQAGLSWATILNKRETYRQAFDGWDAHRIAVYDTAKVAQLLANPGIVRNRLKVAAAITNAQAYLRLCDEVGGLDAYLWGFVGGGPVVNRQRDGYVVPAKTALSDMVSKDLLKRGFKFVGSTIVYAYLQGIGVVNDHTSDCHLFAGEPATVQT</sequence>
<dbReference type="Pfam" id="PF03352">
    <property type="entry name" value="Adenine_glyco"/>
    <property type="match status" value="1"/>
</dbReference>
<gene>
    <name evidence="1" type="ORF">GCM10022212_16640</name>
</gene>
<keyword evidence="2" id="KW-1185">Reference proteome</keyword>
<dbReference type="InterPro" id="IPR052891">
    <property type="entry name" value="DNA-3mA_glycosylase"/>
</dbReference>
<dbReference type="PANTHER" id="PTHR30037:SF4">
    <property type="entry name" value="DNA-3-METHYLADENINE GLYCOSYLASE I"/>
    <property type="match status" value="1"/>
</dbReference>
<dbReference type="InterPro" id="IPR005019">
    <property type="entry name" value="Adenine_glyco"/>
</dbReference>
<proteinExistence type="predicted"/>
<dbReference type="Gene3D" id="1.10.340.30">
    <property type="entry name" value="Hypothetical protein, domain 2"/>
    <property type="match status" value="1"/>
</dbReference>
<comment type="caution">
    <text evidence="1">The sequence shown here is derived from an EMBL/GenBank/DDBJ whole genome shotgun (WGS) entry which is preliminary data.</text>
</comment>
<dbReference type="EMBL" id="BAAAZE010000008">
    <property type="protein sequence ID" value="GAA4020686.1"/>
    <property type="molecule type" value="Genomic_DNA"/>
</dbReference>
<reference evidence="2" key="1">
    <citation type="journal article" date="2019" name="Int. J. Syst. Evol. Microbiol.">
        <title>The Global Catalogue of Microorganisms (GCM) 10K type strain sequencing project: providing services to taxonomists for standard genome sequencing and annotation.</title>
        <authorList>
            <consortium name="The Broad Institute Genomics Platform"/>
            <consortium name="The Broad Institute Genome Sequencing Center for Infectious Disease"/>
            <person name="Wu L."/>
            <person name="Ma J."/>
        </authorList>
    </citation>
    <scope>NUCLEOTIDE SEQUENCE [LARGE SCALE GENOMIC DNA]</scope>
    <source>
        <strain evidence="2">JCM 16673</strain>
    </source>
</reference>
<dbReference type="InterPro" id="IPR011257">
    <property type="entry name" value="DNA_glycosylase"/>
</dbReference>
<evidence type="ECO:0000313" key="2">
    <source>
        <dbReference type="Proteomes" id="UP001501353"/>
    </source>
</evidence>
<protein>
    <submittedName>
        <fullName evidence="1">DNA-3-methyladenine glycosylase I</fullName>
    </submittedName>
</protein>
<accession>A0ABP7T5W8</accession>
<organism evidence="1 2">
    <name type="scientific">Actimicrobium antarcticum</name>
    <dbReference type="NCBI Taxonomy" id="1051899"/>
    <lineage>
        <taxon>Bacteria</taxon>
        <taxon>Pseudomonadati</taxon>
        <taxon>Pseudomonadota</taxon>
        <taxon>Betaproteobacteria</taxon>
        <taxon>Burkholderiales</taxon>
        <taxon>Oxalobacteraceae</taxon>
        <taxon>Actimicrobium</taxon>
    </lineage>
</organism>
<dbReference type="Proteomes" id="UP001501353">
    <property type="component" value="Unassembled WGS sequence"/>
</dbReference>
<name>A0ABP7T5W8_9BURK</name>